<evidence type="ECO:0000256" key="2">
    <source>
        <dbReference type="ARBA" id="ARBA00022617"/>
    </source>
</evidence>
<keyword evidence="7" id="KW-1133">Transmembrane helix</keyword>
<dbReference type="VEuPathDB" id="FungiDB:G647_02309"/>
<reference evidence="10" key="1">
    <citation type="submission" date="2015-07" db="EMBL/GenBank/DDBJ databases">
        <authorList>
            <person name="Teixeira M.M."/>
            <person name="Souza R.C."/>
            <person name="Almeida L.G."/>
            <person name="Vicente V.A."/>
            <person name="de Hoog S."/>
            <person name="Bocca A.L."/>
            <person name="de Almeida S.R."/>
            <person name="Vasconcelos A.T."/>
            <person name="Felipe M.S."/>
        </authorList>
    </citation>
    <scope>NUCLEOTIDE SEQUENCE [LARGE SCALE GENOMIC DNA]</scope>
    <source>
        <strain evidence="10">KSF</strain>
    </source>
</reference>
<dbReference type="GO" id="GO:0020037">
    <property type="term" value="F:heme binding"/>
    <property type="evidence" value="ECO:0007669"/>
    <property type="project" value="UniProtKB-ARBA"/>
</dbReference>
<evidence type="ECO:0000256" key="5">
    <source>
        <dbReference type="ARBA" id="ARBA00023004"/>
    </source>
</evidence>
<evidence type="ECO:0000256" key="3">
    <source>
        <dbReference type="ARBA" id="ARBA00022723"/>
    </source>
</evidence>
<accession>A0A1C1CF74</accession>
<dbReference type="eggNOG" id="KOG1110">
    <property type="taxonomic scope" value="Eukaryota"/>
</dbReference>
<evidence type="ECO:0000313" key="10">
    <source>
        <dbReference type="Proteomes" id="UP000094526"/>
    </source>
</evidence>
<dbReference type="Gene3D" id="3.10.120.10">
    <property type="entry name" value="Cytochrome b5-like heme/steroid binding domain"/>
    <property type="match status" value="1"/>
</dbReference>
<dbReference type="GO" id="GO:0046872">
    <property type="term" value="F:metal ion binding"/>
    <property type="evidence" value="ECO:0007669"/>
    <property type="project" value="UniProtKB-KW"/>
</dbReference>
<feature type="transmembrane region" description="Helical" evidence="7">
    <location>
        <begin position="20"/>
        <end position="42"/>
    </location>
</feature>
<keyword evidence="7" id="KW-0812">Transmembrane</keyword>
<keyword evidence="3" id="KW-0479">Metal-binding</keyword>
<dbReference type="SMART" id="SM01117">
    <property type="entry name" value="Cyt-b5"/>
    <property type="match status" value="1"/>
</dbReference>
<evidence type="ECO:0000259" key="8">
    <source>
        <dbReference type="SMART" id="SM01117"/>
    </source>
</evidence>
<dbReference type="InterPro" id="IPR050577">
    <property type="entry name" value="MAPR/NEUFC/NENF-like"/>
</dbReference>
<dbReference type="OrthoDB" id="547796at2759"/>
<keyword evidence="10" id="KW-1185">Reference proteome</keyword>
<dbReference type="Pfam" id="PF00173">
    <property type="entry name" value="Cyt-b5"/>
    <property type="match status" value="1"/>
</dbReference>
<dbReference type="VEuPathDB" id="FungiDB:CLCR_02556"/>
<dbReference type="SUPFAM" id="SSF55856">
    <property type="entry name" value="Cytochrome b5-like heme/steroid binding domain"/>
    <property type="match status" value="1"/>
</dbReference>
<comment type="caution">
    <text evidence="9">The sequence shown here is derived from an EMBL/GenBank/DDBJ whole genome shotgun (WGS) entry which is preliminary data.</text>
</comment>
<dbReference type="GO" id="GO:0016020">
    <property type="term" value="C:membrane"/>
    <property type="evidence" value="ECO:0007669"/>
    <property type="project" value="TreeGrafter"/>
</dbReference>
<dbReference type="InterPro" id="IPR036400">
    <property type="entry name" value="Cyt_B5-like_heme/steroid_sf"/>
</dbReference>
<evidence type="ECO:0000256" key="7">
    <source>
        <dbReference type="SAM" id="Phobius"/>
    </source>
</evidence>
<organism evidence="9 10">
    <name type="scientific">Cladophialophora carrionii</name>
    <dbReference type="NCBI Taxonomy" id="86049"/>
    <lineage>
        <taxon>Eukaryota</taxon>
        <taxon>Fungi</taxon>
        <taxon>Dikarya</taxon>
        <taxon>Ascomycota</taxon>
        <taxon>Pezizomycotina</taxon>
        <taxon>Eurotiomycetes</taxon>
        <taxon>Chaetothyriomycetidae</taxon>
        <taxon>Chaetothyriales</taxon>
        <taxon>Herpotrichiellaceae</taxon>
        <taxon>Cladophialophora</taxon>
    </lineage>
</organism>
<keyword evidence="2" id="KW-0349">Heme</keyword>
<evidence type="ECO:0000256" key="6">
    <source>
        <dbReference type="ARBA" id="ARBA00038357"/>
    </source>
</evidence>
<comment type="subcellular location">
    <subcellularLocation>
        <location evidence="1">Endoplasmic reticulum</location>
    </subcellularLocation>
</comment>
<keyword evidence="4" id="KW-0256">Endoplasmic reticulum</keyword>
<sequence>MSGIPPARLTLAFWRQSFAITTPLLTPLNLTLLVLILTLIYLRLRPSSAPSLPAGPPPIVFKTFTPRTLLKYNGTENAPVYLAVRGKVYDVSSGRNFYGPGGPYENFAGRDATRGLACQSFDEEMLTKDLDGPLDPCEDLTSEQVENLNGWIERFDEKGSWWPSTRRTSIDQVTDDVLAGT</sequence>
<dbReference type="STRING" id="86049.A0A1C1CF74"/>
<dbReference type="Proteomes" id="UP000094526">
    <property type="component" value="Unassembled WGS sequence"/>
</dbReference>
<evidence type="ECO:0000313" key="9">
    <source>
        <dbReference type="EMBL" id="OCT47121.1"/>
    </source>
</evidence>
<dbReference type="EMBL" id="LGRB01000014">
    <property type="protein sequence ID" value="OCT47121.1"/>
    <property type="molecule type" value="Genomic_DNA"/>
</dbReference>
<keyword evidence="5" id="KW-0408">Iron</keyword>
<feature type="domain" description="Cytochrome b5 heme-binding" evidence="8">
    <location>
        <begin position="64"/>
        <end position="168"/>
    </location>
</feature>
<protein>
    <submittedName>
        <fullName evidence="9">Cytochrome P450 regulator dap1</fullName>
    </submittedName>
</protein>
<gene>
    <name evidence="9" type="primary">dap1</name>
    <name evidence="9" type="ORF">CLCR_02556</name>
</gene>
<dbReference type="PANTHER" id="PTHR10281">
    <property type="entry name" value="MEMBRANE-ASSOCIATED PROGESTERONE RECEPTOR COMPONENT-RELATED"/>
    <property type="match status" value="1"/>
</dbReference>
<dbReference type="PANTHER" id="PTHR10281:SF72">
    <property type="entry name" value="NEUDESIN"/>
    <property type="match status" value="1"/>
</dbReference>
<dbReference type="FunFam" id="3.10.120.10:FF:000003">
    <property type="entry name" value="membrane-associated progesterone receptor component 1"/>
    <property type="match status" value="1"/>
</dbReference>
<dbReference type="InterPro" id="IPR001199">
    <property type="entry name" value="Cyt_B5-like_heme/steroid-bd"/>
</dbReference>
<evidence type="ECO:0000256" key="1">
    <source>
        <dbReference type="ARBA" id="ARBA00004240"/>
    </source>
</evidence>
<name>A0A1C1CF74_9EURO</name>
<keyword evidence="7" id="KW-0472">Membrane</keyword>
<dbReference type="AlphaFoldDB" id="A0A1C1CF74"/>
<proteinExistence type="inferred from homology"/>
<comment type="similarity">
    <text evidence="6">Belongs to the cytochrome b5 family. MAPR subfamily.</text>
</comment>
<evidence type="ECO:0000256" key="4">
    <source>
        <dbReference type="ARBA" id="ARBA00022824"/>
    </source>
</evidence>
<dbReference type="GO" id="GO:0005783">
    <property type="term" value="C:endoplasmic reticulum"/>
    <property type="evidence" value="ECO:0007669"/>
    <property type="project" value="UniProtKB-SubCell"/>
</dbReference>